<accession>A0A9E7JH20</accession>
<dbReference type="Proteomes" id="UP001055439">
    <property type="component" value="Chromosome 10"/>
</dbReference>
<gene>
    <name evidence="1" type="ORF">MUK42_02604</name>
</gene>
<reference evidence="1" key="1">
    <citation type="submission" date="2022-05" db="EMBL/GenBank/DDBJ databases">
        <title>The Musa troglodytarum L. genome provides insights into the mechanism of non-climacteric behaviour and enrichment of carotenoids.</title>
        <authorList>
            <person name="Wang J."/>
        </authorList>
    </citation>
    <scope>NUCLEOTIDE SEQUENCE</scope>
    <source>
        <tissue evidence="1">Leaf</tissue>
    </source>
</reference>
<name>A0A9E7JH20_9LILI</name>
<evidence type="ECO:0000313" key="2">
    <source>
        <dbReference type="Proteomes" id="UP001055439"/>
    </source>
</evidence>
<keyword evidence="2" id="KW-1185">Reference proteome</keyword>
<dbReference type="OrthoDB" id="783113at2759"/>
<organism evidence="1 2">
    <name type="scientific">Musa troglodytarum</name>
    <name type="common">fe'i banana</name>
    <dbReference type="NCBI Taxonomy" id="320322"/>
    <lineage>
        <taxon>Eukaryota</taxon>
        <taxon>Viridiplantae</taxon>
        <taxon>Streptophyta</taxon>
        <taxon>Embryophyta</taxon>
        <taxon>Tracheophyta</taxon>
        <taxon>Spermatophyta</taxon>
        <taxon>Magnoliopsida</taxon>
        <taxon>Liliopsida</taxon>
        <taxon>Zingiberales</taxon>
        <taxon>Musaceae</taxon>
        <taxon>Musa</taxon>
    </lineage>
</organism>
<dbReference type="EMBL" id="CP097503">
    <property type="protein sequence ID" value="URD80566.1"/>
    <property type="molecule type" value="Genomic_DNA"/>
</dbReference>
<proteinExistence type="predicted"/>
<sequence>MRQKIFFLKRFDSELLYVQGPILKSFQRFSLSPCQQTIRNTSTFLEQIDTEFCGKPYSMKVVCTAWREIFHIFRDPPYNMGSKSQNK</sequence>
<dbReference type="AlphaFoldDB" id="A0A9E7JH20"/>
<protein>
    <submittedName>
        <fullName evidence="1">Uncharacterized protein</fullName>
    </submittedName>
</protein>
<evidence type="ECO:0000313" key="1">
    <source>
        <dbReference type="EMBL" id="URD80566.1"/>
    </source>
</evidence>